<dbReference type="EMBL" id="JAWXYG010000010">
    <property type="protein sequence ID" value="KAK4260768.1"/>
    <property type="molecule type" value="Genomic_DNA"/>
</dbReference>
<dbReference type="Proteomes" id="UP001293593">
    <property type="component" value="Unassembled WGS sequence"/>
</dbReference>
<gene>
    <name evidence="2" type="ORF">QN277_003843</name>
</gene>
<evidence type="ECO:0000313" key="3">
    <source>
        <dbReference type="Proteomes" id="UP001293593"/>
    </source>
</evidence>
<evidence type="ECO:0000259" key="1">
    <source>
        <dbReference type="PROSITE" id="PS50053"/>
    </source>
</evidence>
<dbReference type="Pfam" id="PF11976">
    <property type="entry name" value="Rad60-SLD"/>
    <property type="match status" value="1"/>
</dbReference>
<accession>A0AAE1MG09</accession>
<proteinExistence type="predicted"/>
<reference evidence="2" key="1">
    <citation type="submission" date="2023-10" db="EMBL/GenBank/DDBJ databases">
        <title>Chromosome-level genome of the transformable northern wattle, Acacia crassicarpa.</title>
        <authorList>
            <person name="Massaro I."/>
            <person name="Sinha N.R."/>
            <person name="Poethig S."/>
            <person name="Leichty A.R."/>
        </authorList>
    </citation>
    <scope>NUCLEOTIDE SEQUENCE</scope>
    <source>
        <strain evidence="2">Acra3RX</strain>
        <tissue evidence="2">Leaf</tissue>
    </source>
</reference>
<protein>
    <recommendedName>
        <fullName evidence="1">Ubiquitin-like domain-containing protein</fullName>
    </recommendedName>
</protein>
<dbReference type="SUPFAM" id="SSF54236">
    <property type="entry name" value="Ubiquitin-like"/>
    <property type="match status" value="1"/>
</dbReference>
<name>A0AAE1MG09_9FABA</name>
<keyword evidence="3" id="KW-1185">Reference proteome</keyword>
<dbReference type="InterPro" id="IPR029071">
    <property type="entry name" value="Ubiquitin-like_domsf"/>
</dbReference>
<feature type="domain" description="Ubiquitin-like" evidence="1">
    <location>
        <begin position="132"/>
        <end position="216"/>
    </location>
</feature>
<dbReference type="CDD" id="cd01763">
    <property type="entry name" value="Ubl_SUMO_like"/>
    <property type="match status" value="1"/>
</dbReference>
<organism evidence="2 3">
    <name type="scientific">Acacia crassicarpa</name>
    <name type="common">northern wattle</name>
    <dbReference type="NCBI Taxonomy" id="499986"/>
    <lineage>
        <taxon>Eukaryota</taxon>
        <taxon>Viridiplantae</taxon>
        <taxon>Streptophyta</taxon>
        <taxon>Embryophyta</taxon>
        <taxon>Tracheophyta</taxon>
        <taxon>Spermatophyta</taxon>
        <taxon>Magnoliopsida</taxon>
        <taxon>eudicotyledons</taxon>
        <taxon>Gunneridae</taxon>
        <taxon>Pentapetalae</taxon>
        <taxon>rosids</taxon>
        <taxon>fabids</taxon>
        <taxon>Fabales</taxon>
        <taxon>Fabaceae</taxon>
        <taxon>Caesalpinioideae</taxon>
        <taxon>mimosoid clade</taxon>
        <taxon>Acacieae</taxon>
        <taxon>Acacia</taxon>
    </lineage>
</organism>
<dbReference type="AlphaFoldDB" id="A0AAE1MG09"/>
<dbReference type="InterPro" id="IPR022617">
    <property type="entry name" value="Rad60/SUMO-like_dom"/>
</dbReference>
<dbReference type="InterPro" id="IPR000626">
    <property type="entry name" value="Ubiquitin-like_dom"/>
</dbReference>
<dbReference type="PANTHER" id="PTHR47813:SF2">
    <property type="entry name" value="UBIQUITIN-LIKE SUPERFAMILY PROTEIN"/>
    <property type="match status" value="1"/>
</dbReference>
<dbReference type="PANTHER" id="PTHR47813">
    <property type="entry name" value="UBIQUITIN-LIKE SUPERFAMILY PROTEIN"/>
    <property type="match status" value="1"/>
</dbReference>
<comment type="caution">
    <text evidence="2">The sequence shown here is derived from an EMBL/GenBank/DDBJ whole genome shotgun (WGS) entry which is preliminary data.</text>
</comment>
<dbReference type="PROSITE" id="PS50053">
    <property type="entry name" value="UBIQUITIN_2"/>
    <property type="match status" value="1"/>
</dbReference>
<sequence length="216" mass="24821">MADSKEELEPLFDYRRVQPHNLVCIEDDDDEVVVCVDKKRKTCQPVVNGKNEEQAVVVDIEDKEDDWLPPPPKVLRDESKSIAEDSTLKELRLKKQELVSFAQSTKNMLQEVEESAKRELDDSLQTPVDAAKEIISKPPERDKIVISIQDKDGVKHFRVYMDDKFERIFKMYSDKIKLDQRNLVFSFDGDKVNPSQTPGGLGMEDDDIIEVHVKSS</sequence>
<evidence type="ECO:0000313" key="2">
    <source>
        <dbReference type="EMBL" id="KAK4260768.1"/>
    </source>
</evidence>
<dbReference type="Gene3D" id="3.10.20.90">
    <property type="entry name" value="Phosphatidylinositol 3-kinase Catalytic Subunit, Chain A, domain 1"/>
    <property type="match status" value="1"/>
</dbReference>